<evidence type="ECO:0000313" key="3">
    <source>
        <dbReference type="EMBL" id="MFC5404866.1"/>
    </source>
</evidence>
<dbReference type="InterPro" id="IPR029058">
    <property type="entry name" value="AB_hydrolase_fold"/>
</dbReference>
<comment type="caution">
    <text evidence="3">The sequence shown here is derived from an EMBL/GenBank/DDBJ whole genome shotgun (WGS) entry which is preliminary data.</text>
</comment>
<organism evidence="3 4">
    <name type="scientific">Cohnella soli</name>
    <dbReference type="NCBI Taxonomy" id="425005"/>
    <lineage>
        <taxon>Bacteria</taxon>
        <taxon>Bacillati</taxon>
        <taxon>Bacillota</taxon>
        <taxon>Bacilli</taxon>
        <taxon>Bacillales</taxon>
        <taxon>Paenibacillaceae</taxon>
        <taxon>Cohnella</taxon>
    </lineage>
</organism>
<dbReference type="PANTHER" id="PTHR48081:SF8">
    <property type="entry name" value="ALPHA_BETA HYDROLASE FOLD-3 DOMAIN-CONTAINING PROTEIN-RELATED"/>
    <property type="match status" value="1"/>
</dbReference>
<dbReference type="GO" id="GO:0016787">
    <property type="term" value="F:hydrolase activity"/>
    <property type="evidence" value="ECO:0007669"/>
    <property type="project" value="UniProtKB-KW"/>
</dbReference>
<accession>A0ABW0HXB7</accession>
<dbReference type="Gene3D" id="3.40.50.1820">
    <property type="entry name" value="alpha/beta hydrolase"/>
    <property type="match status" value="1"/>
</dbReference>
<dbReference type="InterPro" id="IPR013094">
    <property type="entry name" value="AB_hydrolase_3"/>
</dbReference>
<dbReference type="Proteomes" id="UP001596113">
    <property type="component" value="Unassembled WGS sequence"/>
</dbReference>
<keyword evidence="4" id="KW-1185">Reference proteome</keyword>
<evidence type="ECO:0000259" key="2">
    <source>
        <dbReference type="Pfam" id="PF07859"/>
    </source>
</evidence>
<reference evidence="4" key="1">
    <citation type="journal article" date="2019" name="Int. J. Syst. Evol. Microbiol.">
        <title>The Global Catalogue of Microorganisms (GCM) 10K type strain sequencing project: providing services to taxonomists for standard genome sequencing and annotation.</title>
        <authorList>
            <consortium name="The Broad Institute Genomics Platform"/>
            <consortium name="The Broad Institute Genome Sequencing Center for Infectious Disease"/>
            <person name="Wu L."/>
            <person name="Ma J."/>
        </authorList>
    </citation>
    <scope>NUCLEOTIDE SEQUENCE [LARGE SCALE GENOMIC DNA]</scope>
    <source>
        <strain evidence="4">CGMCC 1.18575</strain>
    </source>
</reference>
<dbReference type="EMBL" id="JBHSMI010000028">
    <property type="protein sequence ID" value="MFC5404866.1"/>
    <property type="molecule type" value="Genomic_DNA"/>
</dbReference>
<name>A0ABW0HXB7_9BACL</name>
<protein>
    <submittedName>
        <fullName evidence="3">Alpha/beta hydrolase</fullName>
    </submittedName>
</protein>
<evidence type="ECO:0000313" key="4">
    <source>
        <dbReference type="Proteomes" id="UP001596113"/>
    </source>
</evidence>
<dbReference type="PANTHER" id="PTHR48081">
    <property type="entry name" value="AB HYDROLASE SUPERFAMILY PROTEIN C4A8.06C"/>
    <property type="match status" value="1"/>
</dbReference>
<feature type="domain" description="Alpha/beta hydrolase fold-3" evidence="2">
    <location>
        <begin position="74"/>
        <end position="279"/>
    </location>
</feature>
<gene>
    <name evidence="3" type="ORF">ACFPOF_19165</name>
</gene>
<dbReference type="RefSeq" id="WP_378135537.1">
    <property type="nucleotide sequence ID" value="NZ_JBHSMI010000028.1"/>
</dbReference>
<sequence length="301" mass="33128">MTMPESTQKFLADISEFPALHTMTPEQIRQVVVANMISDDAPLAGMVDFELDGPHGKLAVRMYRPTANLTLPAIVFFHGGGFLFNRMEHYDPMSGKLAVTTGHAVISVDYRLAPEHKFPVPVDEAIYATQWVFDHAAEIGIDPERISVAGESVGATLATVVAQQARKNGASAIAHQILLNPLTDWSTDYESKQTYGAGYYLETALLEACAGYYLNDDAERANPLASPIHGQVDGIAPALIVTAEYDPLRDEGERYADKLQAAGVDVVLKRYPGMIHTFYALTDIFEDGHDVYELVRDRLQQ</sequence>
<proteinExistence type="predicted"/>
<evidence type="ECO:0000256" key="1">
    <source>
        <dbReference type="ARBA" id="ARBA00022801"/>
    </source>
</evidence>
<dbReference type="Pfam" id="PF07859">
    <property type="entry name" value="Abhydrolase_3"/>
    <property type="match status" value="1"/>
</dbReference>
<keyword evidence="1 3" id="KW-0378">Hydrolase</keyword>
<dbReference type="InterPro" id="IPR050300">
    <property type="entry name" value="GDXG_lipolytic_enzyme"/>
</dbReference>
<dbReference type="SUPFAM" id="SSF53474">
    <property type="entry name" value="alpha/beta-Hydrolases"/>
    <property type="match status" value="1"/>
</dbReference>